<keyword evidence="1" id="KW-0812">Transmembrane</keyword>
<sequence length="119" mass="13079">MGIITIIFATLVALEHFYIMYLETFQTTSKKTAQTFNIHRDVLKDKNIQTLFKNQGVYNGAIGLGILYGLFVAQSAEIVALLLVFVIVVAVYGSLTSSKSIIIKQGGPAILAFISLFIF</sequence>
<dbReference type="RefSeq" id="WP_007475682.1">
    <property type="nucleotide sequence ID" value="NZ_KQ130612.1"/>
</dbReference>
<feature type="transmembrane region" description="Helical" evidence="1">
    <location>
        <begin position="6"/>
        <end position="22"/>
    </location>
</feature>
<evidence type="ECO:0000313" key="2">
    <source>
        <dbReference type="EMBL" id="KMT60354.1"/>
    </source>
</evidence>
<evidence type="ECO:0000313" key="3">
    <source>
        <dbReference type="Proteomes" id="UP000052258"/>
    </source>
</evidence>
<dbReference type="EMBL" id="AZHO01000009">
    <property type="protein sequence ID" value="KMT60354.1"/>
    <property type="molecule type" value="Genomic_DNA"/>
</dbReference>
<name>A0A0J8GH66_9LIST</name>
<dbReference type="Proteomes" id="UP000052258">
    <property type="component" value="Unassembled WGS sequence"/>
</dbReference>
<evidence type="ECO:0008006" key="4">
    <source>
        <dbReference type="Google" id="ProtNLM"/>
    </source>
</evidence>
<gene>
    <name evidence="2" type="ORF">X560_0860</name>
</gene>
<keyword evidence="3" id="KW-1185">Reference proteome</keyword>
<feature type="transmembrane region" description="Helical" evidence="1">
    <location>
        <begin position="78"/>
        <end position="95"/>
    </location>
</feature>
<proteinExistence type="predicted"/>
<dbReference type="PANTHER" id="PTHR38446">
    <property type="entry name" value="BLL0914 PROTEIN"/>
    <property type="match status" value="1"/>
</dbReference>
<dbReference type="OrthoDB" id="9803832at2"/>
<comment type="caution">
    <text evidence="2">The sequence shown here is derived from an EMBL/GenBank/DDBJ whole genome shotgun (WGS) entry which is preliminary data.</text>
</comment>
<accession>A0A0J8GH66</accession>
<dbReference type="InterPro" id="IPR009732">
    <property type="entry name" value="DUF1304"/>
</dbReference>
<keyword evidence="1" id="KW-1133">Transmembrane helix</keyword>
<dbReference type="Pfam" id="PF06993">
    <property type="entry name" value="DUF1304"/>
    <property type="match status" value="1"/>
</dbReference>
<feature type="transmembrane region" description="Helical" evidence="1">
    <location>
        <begin position="56"/>
        <end position="72"/>
    </location>
</feature>
<dbReference type="PANTHER" id="PTHR38446:SF1">
    <property type="entry name" value="BLL0914 PROTEIN"/>
    <property type="match status" value="1"/>
</dbReference>
<reference evidence="2 3" key="1">
    <citation type="journal article" date="2015" name="Genome Biol. Evol.">
        <title>Comparative Genomics of Listeria Sensu Lato: Genus-Wide Differences in Evolutionary Dynamics and the Progressive Gain of Complex, Potentially Pathogenicity-Related Traits through Lateral Gene Transfer.</title>
        <authorList>
            <person name="Chiara M."/>
            <person name="Caruso M."/>
            <person name="D'Erchia A.M."/>
            <person name="Manzari C."/>
            <person name="Fraccalvieri R."/>
            <person name="Goffredo E."/>
            <person name="Latorre L."/>
            <person name="Miccolupo A."/>
            <person name="Padalino I."/>
            <person name="Santagada G."/>
            <person name="Chiocco D."/>
            <person name="Pesole G."/>
            <person name="Horner D.S."/>
            <person name="Parisi A."/>
        </authorList>
    </citation>
    <scope>NUCLEOTIDE SEQUENCE [LARGE SCALE GENOMIC DNA]</scope>
    <source>
        <strain evidence="2 3">1991</strain>
    </source>
</reference>
<keyword evidence="1" id="KW-0472">Membrane</keyword>
<dbReference type="AlphaFoldDB" id="A0A0J8GH66"/>
<protein>
    <recommendedName>
        <fullName evidence="4">Integral membrane protein</fullName>
    </recommendedName>
</protein>
<evidence type="ECO:0000256" key="1">
    <source>
        <dbReference type="SAM" id="Phobius"/>
    </source>
</evidence>
<dbReference type="PATRIC" id="fig|1430899.3.peg.885"/>
<organism evidence="2 3">
    <name type="scientific">Listeria fleischmannii 1991</name>
    <dbReference type="NCBI Taxonomy" id="1430899"/>
    <lineage>
        <taxon>Bacteria</taxon>
        <taxon>Bacillati</taxon>
        <taxon>Bacillota</taxon>
        <taxon>Bacilli</taxon>
        <taxon>Bacillales</taxon>
        <taxon>Listeriaceae</taxon>
        <taxon>Listeria</taxon>
    </lineage>
</organism>